<evidence type="ECO:0000256" key="1">
    <source>
        <dbReference type="ARBA" id="ARBA00001966"/>
    </source>
</evidence>
<dbReference type="InterPro" id="IPR006638">
    <property type="entry name" value="Elp3/MiaA/NifB-like_rSAM"/>
</dbReference>
<evidence type="ECO:0000313" key="9">
    <source>
        <dbReference type="Proteomes" id="UP001600943"/>
    </source>
</evidence>
<dbReference type="Pfam" id="PF04055">
    <property type="entry name" value="Radical_SAM"/>
    <property type="match status" value="1"/>
</dbReference>
<dbReference type="InterPro" id="IPR007197">
    <property type="entry name" value="rSAM"/>
</dbReference>
<reference evidence="8 9" key="1">
    <citation type="submission" date="2024-04" db="EMBL/GenBank/DDBJ databases">
        <title>Defined microbial consortia suppress multidrug-resistant proinflammatory Enterobacteriaceae via ecological control.</title>
        <authorList>
            <person name="Furuichi M."/>
            <person name="Kawaguchi T."/>
            <person name="Pust M."/>
            <person name="Yasuma K."/>
            <person name="Plichta D."/>
            <person name="Hasegawa N."/>
            <person name="Ohya T."/>
            <person name="Bhattarai S."/>
            <person name="Sasajima S."/>
            <person name="Aoto Y."/>
            <person name="Tuganbaev T."/>
            <person name="Yaginuma M."/>
            <person name="Ueda M."/>
            <person name="Okahashi N."/>
            <person name="Amafuji K."/>
            <person name="Kiridooshi Y."/>
            <person name="Sugita K."/>
            <person name="Strazar M."/>
            <person name="Skelly A."/>
            <person name="Suda W."/>
            <person name="Hattori M."/>
            <person name="Nakamoto N."/>
            <person name="Caballero S."/>
            <person name="Norman J."/>
            <person name="Olle B."/>
            <person name="Tanoue T."/>
            <person name="Arita M."/>
            <person name="Bucci V."/>
            <person name="Atarashi K."/>
            <person name="Xavier R."/>
            <person name="Honda K."/>
        </authorList>
    </citation>
    <scope>NUCLEOTIDE SEQUENCE [LARGE SCALE GENOMIC DNA]</scope>
    <source>
        <strain evidence="9">k04-0078-D8-1</strain>
    </source>
</reference>
<evidence type="ECO:0000256" key="6">
    <source>
        <dbReference type="ARBA" id="ARBA00023014"/>
    </source>
</evidence>
<dbReference type="NCBIfam" id="TIGR04085">
    <property type="entry name" value="rSAM_more_4Fe4S"/>
    <property type="match status" value="1"/>
</dbReference>
<dbReference type="InterPro" id="IPR058240">
    <property type="entry name" value="rSAM_sf"/>
</dbReference>
<keyword evidence="4" id="KW-0479">Metal-binding</keyword>
<accession>A0ABQ0BFT0</accession>
<dbReference type="PROSITE" id="PS01305">
    <property type="entry name" value="MOAA_NIFB_PQQE"/>
    <property type="match status" value="1"/>
</dbReference>
<evidence type="ECO:0000259" key="7">
    <source>
        <dbReference type="PROSITE" id="PS51918"/>
    </source>
</evidence>
<dbReference type="InterPro" id="IPR050377">
    <property type="entry name" value="Radical_SAM_PqqE_MftC-like"/>
</dbReference>
<dbReference type="PANTHER" id="PTHR11228:SF34">
    <property type="entry name" value="TUNGSTEN-CONTAINING ALDEHYDE FERREDOXIN OXIDOREDUCTASE COFACTOR MODIFYING PROTEIN"/>
    <property type="match status" value="1"/>
</dbReference>
<keyword evidence="2" id="KW-0004">4Fe-4S</keyword>
<dbReference type="SUPFAM" id="SSF102114">
    <property type="entry name" value="Radical SAM enzymes"/>
    <property type="match status" value="1"/>
</dbReference>
<evidence type="ECO:0000313" key="8">
    <source>
        <dbReference type="EMBL" id="GAA6410289.1"/>
    </source>
</evidence>
<evidence type="ECO:0000256" key="2">
    <source>
        <dbReference type="ARBA" id="ARBA00022485"/>
    </source>
</evidence>
<keyword evidence="3" id="KW-0949">S-adenosyl-L-methionine</keyword>
<proteinExistence type="predicted"/>
<feature type="domain" description="Radical SAM core" evidence="7">
    <location>
        <begin position="97"/>
        <end position="324"/>
    </location>
</feature>
<comment type="cofactor">
    <cofactor evidence="1">
        <name>[4Fe-4S] cluster</name>
        <dbReference type="ChEBI" id="CHEBI:49883"/>
    </cofactor>
</comment>
<evidence type="ECO:0000256" key="5">
    <source>
        <dbReference type="ARBA" id="ARBA00023004"/>
    </source>
</evidence>
<protein>
    <recommendedName>
        <fullName evidence="7">Radical SAM core domain-containing protein</fullName>
    </recommendedName>
</protein>
<dbReference type="EMBL" id="BAABYW010000001">
    <property type="protein sequence ID" value="GAA6410289.1"/>
    <property type="molecule type" value="Genomic_DNA"/>
</dbReference>
<dbReference type="InterPro" id="IPR013785">
    <property type="entry name" value="Aldolase_TIM"/>
</dbReference>
<evidence type="ECO:0000256" key="4">
    <source>
        <dbReference type="ARBA" id="ARBA00022723"/>
    </source>
</evidence>
<dbReference type="RefSeq" id="WP_390408604.1">
    <property type="nucleotide sequence ID" value="NZ_BAABYW010000001.1"/>
</dbReference>
<keyword evidence="5" id="KW-0408">Iron</keyword>
<dbReference type="PANTHER" id="PTHR11228">
    <property type="entry name" value="RADICAL SAM DOMAIN PROTEIN"/>
    <property type="match status" value="1"/>
</dbReference>
<dbReference type="SFLD" id="SFLDG01067">
    <property type="entry name" value="SPASM/twitch_domain_containing"/>
    <property type="match status" value="1"/>
</dbReference>
<keyword evidence="6" id="KW-0411">Iron-sulfur</keyword>
<dbReference type="SFLD" id="SFLDS00029">
    <property type="entry name" value="Radical_SAM"/>
    <property type="match status" value="1"/>
</dbReference>
<organism evidence="8 9">
    <name type="scientific">Blautia hominis</name>
    <dbReference type="NCBI Taxonomy" id="2025493"/>
    <lineage>
        <taxon>Bacteria</taxon>
        <taxon>Bacillati</taxon>
        <taxon>Bacillota</taxon>
        <taxon>Clostridia</taxon>
        <taxon>Lachnospirales</taxon>
        <taxon>Lachnospiraceae</taxon>
        <taxon>Blautia</taxon>
    </lineage>
</organism>
<evidence type="ECO:0000256" key="3">
    <source>
        <dbReference type="ARBA" id="ARBA00022691"/>
    </source>
</evidence>
<comment type="caution">
    <text evidence="8">The sequence shown here is derived from an EMBL/GenBank/DDBJ whole genome shotgun (WGS) entry which is preliminary data.</text>
</comment>
<dbReference type="SMART" id="SM00729">
    <property type="entry name" value="Elp3"/>
    <property type="match status" value="1"/>
</dbReference>
<sequence length="416" mass="48418">MNKYFRLNTYCYLEQGNNDGCIYNLHSGKMLVITPKCLDMLLMCEENKKLVDIPNIDMKFLDCLRDMDMGAYYNSPYYIDKDYVGLPPVLEKTLPHNRNIYTAYVELSTDCNFDCVFCEKENNVLFRKTGCKRWKNSGKPLNLEYWYSVIDQLFLVSCQEIVFIGGEPFLYFTYLRNICLYAIKAGIKRITIYTNCSIINADIIQFLKQYNIKLHIQLLGGNDATYQKVTGKSIHKIVMDNIMLLKKAEIPLSISYLINCYNDDDVDETITTLESIIAQKINKEFIYPIPVNKYYSNKYIKSMYDKKESFKYANLNIHSFCNAKKQHNCYAYSIGITADGNVIPCIMSRDFVLGNVKEKSLCEILIKSKYDYYTELNKDKINKCKSCSLRYGCFDCRALEYSATSDTLGMKYCDRK</sequence>
<dbReference type="Gene3D" id="3.20.20.70">
    <property type="entry name" value="Aldolase class I"/>
    <property type="match status" value="1"/>
</dbReference>
<dbReference type="CDD" id="cd01335">
    <property type="entry name" value="Radical_SAM"/>
    <property type="match status" value="1"/>
</dbReference>
<dbReference type="Proteomes" id="UP001600943">
    <property type="component" value="Unassembled WGS sequence"/>
</dbReference>
<dbReference type="PROSITE" id="PS51918">
    <property type="entry name" value="RADICAL_SAM"/>
    <property type="match status" value="1"/>
</dbReference>
<gene>
    <name evidence="8" type="ORF">K040078D81_44060</name>
</gene>
<dbReference type="Pfam" id="PF13186">
    <property type="entry name" value="SPASM"/>
    <property type="match status" value="1"/>
</dbReference>
<dbReference type="SFLD" id="SFLDG01386">
    <property type="entry name" value="main_SPASM_domain-containing"/>
    <property type="match status" value="1"/>
</dbReference>
<dbReference type="InterPro" id="IPR023885">
    <property type="entry name" value="4Fe4S-binding_SPASM_dom"/>
</dbReference>
<name>A0ABQ0BFT0_9FIRM</name>
<dbReference type="InterPro" id="IPR000385">
    <property type="entry name" value="MoaA_NifB_PqqE_Fe-S-bd_CS"/>
</dbReference>
<keyword evidence="9" id="KW-1185">Reference proteome</keyword>